<accession>A0A915LZ73</accession>
<evidence type="ECO:0000313" key="3">
    <source>
        <dbReference type="WBParaSite" id="scaffold20436_cov222.g19477"/>
    </source>
</evidence>
<dbReference type="Gene3D" id="3.30.710.10">
    <property type="entry name" value="Potassium Channel Kv1.1, Chain A"/>
    <property type="match status" value="1"/>
</dbReference>
<dbReference type="WBParaSite" id="scaffold20436_cov222.g19477">
    <property type="protein sequence ID" value="scaffold20436_cov222.g19477"/>
    <property type="gene ID" value="scaffold20436_cov222.g19477"/>
</dbReference>
<feature type="compositionally biased region" description="Basic and acidic residues" evidence="1">
    <location>
        <begin position="116"/>
        <end position="149"/>
    </location>
</feature>
<keyword evidence="2" id="KW-1185">Reference proteome</keyword>
<dbReference type="Proteomes" id="UP000887561">
    <property type="component" value="Unplaced"/>
</dbReference>
<protein>
    <submittedName>
        <fullName evidence="3">Uncharacterized protein</fullName>
    </submittedName>
</protein>
<organism evidence="2 3">
    <name type="scientific">Meloidogyne javanica</name>
    <name type="common">Root-knot nematode worm</name>
    <dbReference type="NCBI Taxonomy" id="6303"/>
    <lineage>
        <taxon>Eukaryota</taxon>
        <taxon>Metazoa</taxon>
        <taxon>Ecdysozoa</taxon>
        <taxon>Nematoda</taxon>
        <taxon>Chromadorea</taxon>
        <taxon>Rhabditida</taxon>
        <taxon>Tylenchina</taxon>
        <taxon>Tylenchomorpha</taxon>
        <taxon>Tylenchoidea</taxon>
        <taxon>Meloidogynidae</taxon>
        <taxon>Meloidogyninae</taxon>
        <taxon>Meloidogyne</taxon>
        <taxon>Meloidogyne incognita group</taxon>
    </lineage>
</organism>
<reference evidence="3" key="1">
    <citation type="submission" date="2022-11" db="UniProtKB">
        <authorList>
            <consortium name="WormBaseParasite"/>
        </authorList>
    </citation>
    <scope>IDENTIFICATION</scope>
</reference>
<dbReference type="AlphaFoldDB" id="A0A915LZ73"/>
<evidence type="ECO:0000313" key="2">
    <source>
        <dbReference type="Proteomes" id="UP000887561"/>
    </source>
</evidence>
<evidence type="ECO:0000256" key="1">
    <source>
        <dbReference type="SAM" id="MobiDB-lite"/>
    </source>
</evidence>
<proteinExistence type="predicted"/>
<dbReference type="InterPro" id="IPR011333">
    <property type="entry name" value="SKP1/BTB/POZ_sf"/>
</dbReference>
<sequence>KFLEIQIPSNAPKTGKEQLEIIIKFLEALEANKAFDEEFDKSNQPGDETNFFDKYQRCQLFEAIESANFLGVIDFVDPLAEYIAQKITQIRSTNEMTEFLGYPMEEEMKELYEKFEKENEEAHQQQKEKEEKEALKMKEEEEKRLKAEEAWSEALNEPDAKNDDNNDEIGLP</sequence>
<feature type="region of interest" description="Disordered" evidence="1">
    <location>
        <begin position="116"/>
        <end position="172"/>
    </location>
</feature>
<name>A0A915LZ73_MELJA</name>